<dbReference type="EMBL" id="JACEIK010001352">
    <property type="protein sequence ID" value="MCD7468526.1"/>
    <property type="molecule type" value="Genomic_DNA"/>
</dbReference>
<reference evidence="1 2" key="1">
    <citation type="journal article" date="2021" name="BMC Genomics">
        <title>Datura genome reveals duplications of psychoactive alkaloid biosynthetic genes and high mutation rate following tissue culture.</title>
        <authorList>
            <person name="Rajewski A."/>
            <person name="Carter-House D."/>
            <person name="Stajich J."/>
            <person name="Litt A."/>
        </authorList>
    </citation>
    <scope>NUCLEOTIDE SEQUENCE [LARGE SCALE GENOMIC DNA]</scope>
    <source>
        <strain evidence="1">AR-01</strain>
    </source>
</reference>
<accession>A0ABS8TCI3</accession>
<keyword evidence="2" id="KW-1185">Reference proteome</keyword>
<dbReference type="Proteomes" id="UP000823775">
    <property type="component" value="Unassembled WGS sequence"/>
</dbReference>
<proteinExistence type="predicted"/>
<protein>
    <submittedName>
        <fullName evidence="1">Uncharacterized protein</fullName>
    </submittedName>
</protein>
<comment type="caution">
    <text evidence="1">The sequence shown here is derived from an EMBL/GenBank/DDBJ whole genome shotgun (WGS) entry which is preliminary data.</text>
</comment>
<evidence type="ECO:0000313" key="2">
    <source>
        <dbReference type="Proteomes" id="UP000823775"/>
    </source>
</evidence>
<name>A0ABS8TCI3_DATST</name>
<sequence length="314" mass="35927">MVDPPQPPRAGHGDGNVNLELRLQTFMEVATKCMEQMEEMQPRNAESNQRMENLVMDIRRKEDSNGGNRSYLGALQGGSYTETVFLSALRLFISTAAPSGSSIVGLNASVNPPSFGTYIQPFSITETHTPPIGQIPRYHPLTPRPNFMPSFSVPYTHLPTTTQIPLYTTQARVITSRATDNSNHNLPTIFSHQDTTSHNLRFLKATLKFPEFDDKYVRGWTRRFEYYFDYYQVPDEAKMTYVVVSVKDKFDSWFDSYVIDHGGLIIGANFAMMFVNVMTEWGHSMWLLLLTVCSKHQIWITIKRNLRTFGLEFK</sequence>
<evidence type="ECO:0000313" key="1">
    <source>
        <dbReference type="EMBL" id="MCD7468526.1"/>
    </source>
</evidence>
<gene>
    <name evidence="1" type="ORF">HAX54_006858</name>
</gene>
<organism evidence="1 2">
    <name type="scientific">Datura stramonium</name>
    <name type="common">Jimsonweed</name>
    <name type="synonym">Common thornapple</name>
    <dbReference type="NCBI Taxonomy" id="4076"/>
    <lineage>
        <taxon>Eukaryota</taxon>
        <taxon>Viridiplantae</taxon>
        <taxon>Streptophyta</taxon>
        <taxon>Embryophyta</taxon>
        <taxon>Tracheophyta</taxon>
        <taxon>Spermatophyta</taxon>
        <taxon>Magnoliopsida</taxon>
        <taxon>eudicotyledons</taxon>
        <taxon>Gunneridae</taxon>
        <taxon>Pentapetalae</taxon>
        <taxon>asterids</taxon>
        <taxon>lamiids</taxon>
        <taxon>Solanales</taxon>
        <taxon>Solanaceae</taxon>
        <taxon>Solanoideae</taxon>
        <taxon>Datureae</taxon>
        <taxon>Datura</taxon>
    </lineage>
</organism>